<organism evidence="1 2">
    <name type="scientific">Vermiconidia calcicola</name>
    <dbReference type="NCBI Taxonomy" id="1690605"/>
    <lineage>
        <taxon>Eukaryota</taxon>
        <taxon>Fungi</taxon>
        <taxon>Dikarya</taxon>
        <taxon>Ascomycota</taxon>
        <taxon>Pezizomycotina</taxon>
        <taxon>Dothideomycetes</taxon>
        <taxon>Dothideomycetidae</taxon>
        <taxon>Mycosphaerellales</taxon>
        <taxon>Extremaceae</taxon>
        <taxon>Vermiconidia</taxon>
    </lineage>
</organism>
<comment type="caution">
    <text evidence="1">The sequence shown here is derived from an EMBL/GenBank/DDBJ whole genome shotgun (WGS) entry which is preliminary data.</text>
</comment>
<protein>
    <submittedName>
        <fullName evidence="1">Phosphotransferase enzyme</fullName>
    </submittedName>
</protein>
<evidence type="ECO:0000313" key="2">
    <source>
        <dbReference type="Proteomes" id="UP001281147"/>
    </source>
</evidence>
<sequence>MPPMKNLAFNNSSQEAHGTLDSPQARLSLLDKIDAVSSYLPPSDPSLNKATLSHWDLRAPNMFVENGRITGLIDWQDTWVGPLFMQERRPQLIEYHGEMILRLPDYYETMEDKVEKAKLTYRVENSILLWYYGQEMQEKNPTLQKLFDLPLTRKRRETVLFASELWEGETIPLRECLYQLQRNWDKLDTGVPCPISFTRTEIEAHDRASVGWNERADFWSSLDGFVSRDGYTSNENYEEARKMFEGLREDALACLSGAELAEFMEQSRWAE</sequence>
<dbReference type="Proteomes" id="UP001281147">
    <property type="component" value="Unassembled WGS sequence"/>
</dbReference>
<proteinExistence type="predicted"/>
<accession>A0ACC3N727</accession>
<keyword evidence="2" id="KW-1185">Reference proteome</keyword>
<dbReference type="EMBL" id="JAUTXU010000082">
    <property type="protein sequence ID" value="KAK3710722.1"/>
    <property type="molecule type" value="Genomic_DNA"/>
</dbReference>
<evidence type="ECO:0000313" key="1">
    <source>
        <dbReference type="EMBL" id="KAK3710722.1"/>
    </source>
</evidence>
<reference evidence="1" key="1">
    <citation type="submission" date="2023-07" db="EMBL/GenBank/DDBJ databases">
        <title>Black Yeasts Isolated from many extreme environments.</title>
        <authorList>
            <person name="Coleine C."/>
            <person name="Stajich J.E."/>
            <person name="Selbmann L."/>
        </authorList>
    </citation>
    <scope>NUCLEOTIDE SEQUENCE</scope>
    <source>
        <strain evidence="1">CCFEE 5714</strain>
    </source>
</reference>
<name>A0ACC3N727_9PEZI</name>
<gene>
    <name evidence="1" type="primary">AIM9_3</name>
    <name evidence="1" type="ORF">LTR37_010141</name>
</gene>